<dbReference type="PANTHER" id="PTHR46481">
    <property type="entry name" value="ZINC FINGER BED DOMAIN-CONTAINING PROTEIN 4"/>
    <property type="match status" value="1"/>
</dbReference>
<dbReference type="GO" id="GO:0070042">
    <property type="term" value="F:rRNA (uridine-N3-)-methyltransferase activity"/>
    <property type="evidence" value="ECO:0007669"/>
    <property type="project" value="InterPro"/>
</dbReference>
<dbReference type="GO" id="GO:0046983">
    <property type="term" value="F:protein dimerization activity"/>
    <property type="evidence" value="ECO:0007669"/>
    <property type="project" value="InterPro"/>
</dbReference>
<dbReference type="InterPro" id="IPR052035">
    <property type="entry name" value="ZnF_BED_domain_contain"/>
</dbReference>
<name>A0A4Y1RBT9_PRUDU</name>
<reference evidence="3" key="1">
    <citation type="journal article" date="2019" name="Science">
        <title>Mutation of a bHLH transcription factor allowed almond domestication.</title>
        <authorList>
            <person name="Sanchez-Perez R."/>
            <person name="Pavan S."/>
            <person name="Mazzeo R."/>
            <person name="Moldovan C."/>
            <person name="Aiese Cigliano R."/>
            <person name="Del Cueto J."/>
            <person name="Ricciardi F."/>
            <person name="Lotti C."/>
            <person name="Ricciardi L."/>
            <person name="Dicenta F."/>
            <person name="Lopez-Marques R.L."/>
            <person name="Lindberg Moller B."/>
        </authorList>
    </citation>
    <scope>NUCLEOTIDE SEQUENCE</scope>
</reference>
<evidence type="ECO:0000259" key="2">
    <source>
        <dbReference type="Pfam" id="PF10354"/>
    </source>
</evidence>
<dbReference type="Pfam" id="PF10354">
    <property type="entry name" value="BMT5-like"/>
    <property type="match status" value="1"/>
</dbReference>
<dbReference type="GO" id="GO:0016301">
    <property type="term" value="F:kinase activity"/>
    <property type="evidence" value="ECO:0007669"/>
    <property type="project" value="UniProtKB-KW"/>
</dbReference>
<gene>
    <name evidence="3" type="ORF">Prudu_011727</name>
</gene>
<keyword evidence="3" id="KW-0418">Kinase</keyword>
<dbReference type="InterPro" id="IPR019446">
    <property type="entry name" value="BMT5-like"/>
</dbReference>
<keyword evidence="3" id="KW-0808">Transferase</keyword>
<organism evidence="3">
    <name type="scientific">Prunus dulcis</name>
    <name type="common">Almond</name>
    <name type="synonym">Amygdalus dulcis</name>
    <dbReference type="NCBI Taxonomy" id="3755"/>
    <lineage>
        <taxon>Eukaryota</taxon>
        <taxon>Viridiplantae</taxon>
        <taxon>Streptophyta</taxon>
        <taxon>Embryophyta</taxon>
        <taxon>Tracheophyta</taxon>
        <taxon>Spermatophyta</taxon>
        <taxon>Magnoliopsida</taxon>
        <taxon>eudicotyledons</taxon>
        <taxon>Gunneridae</taxon>
        <taxon>Pentapetalae</taxon>
        <taxon>rosids</taxon>
        <taxon>fabids</taxon>
        <taxon>Rosales</taxon>
        <taxon>Rosaceae</taxon>
        <taxon>Amygdaloideae</taxon>
        <taxon>Amygdaleae</taxon>
        <taxon>Prunus</taxon>
    </lineage>
</organism>
<dbReference type="AlphaFoldDB" id="A0A4Y1RBT9"/>
<feature type="domain" description="HAT C-terminal dimerisation" evidence="1">
    <location>
        <begin position="352"/>
        <end position="435"/>
    </location>
</feature>
<dbReference type="InterPro" id="IPR008906">
    <property type="entry name" value="HATC_C_dom"/>
</dbReference>
<evidence type="ECO:0000313" key="3">
    <source>
        <dbReference type="EMBL" id="BBH01455.1"/>
    </source>
</evidence>
<dbReference type="GO" id="GO:0070475">
    <property type="term" value="P:rRNA base methylation"/>
    <property type="evidence" value="ECO:0007669"/>
    <property type="project" value="InterPro"/>
</dbReference>
<dbReference type="SUPFAM" id="SSF53098">
    <property type="entry name" value="Ribonuclease H-like"/>
    <property type="match status" value="1"/>
</dbReference>
<evidence type="ECO:0000259" key="1">
    <source>
        <dbReference type="Pfam" id="PF05699"/>
    </source>
</evidence>
<feature type="domain" description="25S rRNA (uridine-N(3))-methyltransferase BMT5-like" evidence="2">
    <location>
        <begin position="24"/>
        <end position="91"/>
    </location>
</feature>
<proteinExistence type="predicted"/>
<accession>A0A4Y1RBT9</accession>
<dbReference type="PANTHER" id="PTHR46481:SF7">
    <property type="entry name" value="ZINC FINGER BED DOMAIN-CONTAINING PROTEIN RICESLEEPER 2-LIKE"/>
    <property type="match status" value="1"/>
</dbReference>
<dbReference type="InterPro" id="IPR012337">
    <property type="entry name" value="RNaseH-like_sf"/>
</dbReference>
<sequence length="479" mass="54402">MDKVSDAEVLKSFEQCERIRGKGMFHQDLIRGFLKNARELLTATGEIHVTHKTTFPFSEWKIVELAHEVGLYLVDEEPFSLWDYPGYENKRGDGMCDQTFPVGMCSTFKFAKLFYHSSPSCFHLSITDSGPWSGYSGINGPHMERKNPRYMLTDWGIHKVFTITVDNASANDGAVEYMAQSLKAMNTLMLDGKYLHLRCACHILNLIVKDGLKELSASIEGIRNCVKFIHSSPAWLDKFREFAIACRMDKMANVPMDVPTRPKDEASNAPNKLWQSWGDARKQDEIVKEVVKCLNELYNEYKGVGGGVSQIDEDEIDDEVAQIGDDVDVTFQLMQQLVQKRKDEQSVEISNEVDKYLTDPFESPLSKQFNLLNWWKGNQTRYPILSQVAKDIFAIPSSTVASENAFSLGKRIVDPFRSSLHPKMVEALVCTSDWLRADEFSFYKEPTDDEIALVLKQHKGVLQIHSPPTLEFVTLVVNA</sequence>
<protein>
    <submittedName>
        <fullName evidence="3">Lectin protein kinase family protein</fullName>
    </submittedName>
</protein>
<dbReference type="Pfam" id="PF05699">
    <property type="entry name" value="Dimer_Tnp_hAT"/>
    <property type="match status" value="1"/>
</dbReference>
<dbReference type="EMBL" id="AP019300">
    <property type="protein sequence ID" value="BBH01455.1"/>
    <property type="molecule type" value="Genomic_DNA"/>
</dbReference>